<name>A0A5P8WGC8_9NOSO</name>
<evidence type="ECO:0000256" key="1">
    <source>
        <dbReference type="SAM" id="Phobius"/>
    </source>
</evidence>
<keyword evidence="3" id="KW-1185">Reference proteome</keyword>
<evidence type="ECO:0000313" key="2">
    <source>
        <dbReference type="EMBL" id="QFS51744.1"/>
    </source>
</evidence>
<dbReference type="KEGG" id="nsh:GXM_09238"/>
<keyword evidence="1" id="KW-1133">Transmembrane helix</keyword>
<evidence type="ECO:0000313" key="3">
    <source>
        <dbReference type="Proteomes" id="UP000326678"/>
    </source>
</evidence>
<keyword evidence="1" id="KW-0472">Membrane</keyword>
<protein>
    <submittedName>
        <fullName evidence="2">Uncharacterized protein</fullName>
    </submittedName>
</protein>
<accession>A0A5P8WGC8</accession>
<dbReference type="AlphaFoldDB" id="A0A5P8WGC8"/>
<sequence length="39" mass="4626">MLGILLYRRFYVRLFLVVGDAVLIPELGWILYTLARRQS</sequence>
<gene>
    <name evidence="2" type="ORF">GXM_09238</name>
</gene>
<feature type="transmembrane region" description="Helical" evidence="1">
    <location>
        <begin position="12"/>
        <end position="35"/>
    </location>
</feature>
<dbReference type="EMBL" id="CP045227">
    <property type="protein sequence ID" value="QFS51744.1"/>
    <property type="molecule type" value="Genomic_DNA"/>
</dbReference>
<reference evidence="2 3" key="1">
    <citation type="submission" date="2019-10" db="EMBL/GenBank/DDBJ databases">
        <title>Genomic and transcriptomic insights into the perfect genentic adaptation of a filamentous nitrogen-fixing cyanobacterium to rice fields.</title>
        <authorList>
            <person name="Chen Z."/>
        </authorList>
    </citation>
    <scope>NUCLEOTIDE SEQUENCE [LARGE SCALE GENOMIC DNA]</scope>
    <source>
        <strain evidence="2">CCNUC1</strain>
    </source>
</reference>
<keyword evidence="1" id="KW-0812">Transmembrane</keyword>
<organism evidence="2 3">
    <name type="scientific">Nostoc sphaeroides CCNUC1</name>
    <dbReference type="NCBI Taxonomy" id="2653204"/>
    <lineage>
        <taxon>Bacteria</taxon>
        <taxon>Bacillati</taxon>
        <taxon>Cyanobacteriota</taxon>
        <taxon>Cyanophyceae</taxon>
        <taxon>Nostocales</taxon>
        <taxon>Nostocaceae</taxon>
        <taxon>Nostoc</taxon>
    </lineage>
</organism>
<dbReference type="Proteomes" id="UP000326678">
    <property type="component" value="Chromosome Gxm2"/>
</dbReference>
<proteinExistence type="predicted"/>